<keyword evidence="3" id="KW-0472">Membrane</keyword>
<dbReference type="Gene3D" id="1.10.1760.20">
    <property type="match status" value="1"/>
</dbReference>
<organism evidence="4 5">
    <name type="scientific">Anaerocolumna xylanovorans DSM 12503</name>
    <dbReference type="NCBI Taxonomy" id="1121345"/>
    <lineage>
        <taxon>Bacteria</taxon>
        <taxon>Bacillati</taxon>
        <taxon>Bacillota</taxon>
        <taxon>Clostridia</taxon>
        <taxon>Lachnospirales</taxon>
        <taxon>Lachnospiraceae</taxon>
        <taxon>Anaerocolumna</taxon>
    </lineage>
</organism>
<proteinExistence type="predicted"/>
<sequence>MNEKLLNLILSALMAALTCIATMIIRIPTPALGYIHFGDGMVLLSGILLGPVYGTLAAGIGSMFADIFSGYMGFAPATLIIKALAAFVGGTVYHLIMKHPSRKEKKIFGTIAGGLGGGIVVVTGYYLFSAFFLGMGLLAAISDIPFNLVQTAFGIAGASLLLPVMDKVPLIKERLYARHS</sequence>
<accession>A0A1M7YD44</accession>
<feature type="transmembrane region" description="Helical" evidence="3">
    <location>
        <begin position="71"/>
        <end position="95"/>
    </location>
</feature>
<gene>
    <name evidence="4" type="ORF">SAMN02745217_02748</name>
</gene>
<dbReference type="OrthoDB" id="411368at2"/>
<evidence type="ECO:0000313" key="4">
    <source>
        <dbReference type="EMBL" id="SHO50499.1"/>
    </source>
</evidence>
<evidence type="ECO:0000256" key="3">
    <source>
        <dbReference type="SAM" id="Phobius"/>
    </source>
</evidence>
<keyword evidence="1 3" id="KW-0812">Transmembrane</keyword>
<dbReference type="STRING" id="1121345.SAMN02745217_02748"/>
<keyword evidence="5" id="KW-1185">Reference proteome</keyword>
<evidence type="ECO:0000256" key="1">
    <source>
        <dbReference type="ARBA" id="ARBA00022692"/>
    </source>
</evidence>
<dbReference type="InterPro" id="IPR009825">
    <property type="entry name" value="ECF_substrate-spec-like"/>
</dbReference>
<dbReference type="Proteomes" id="UP000184612">
    <property type="component" value="Unassembled WGS sequence"/>
</dbReference>
<feature type="transmembrane region" description="Helical" evidence="3">
    <location>
        <begin position="148"/>
        <end position="165"/>
    </location>
</feature>
<dbReference type="Pfam" id="PF07155">
    <property type="entry name" value="ECF-ribofla_trS"/>
    <property type="match status" value="1"/>
</dbReference>
<dbReference type="RefSeq" id="WP_073589432.1">
    <property type="nucleotide sequence ID" value="NZ_FRFD01000008.1"/>
</dbReference>
<feature type="transmembrane region" description="Helical" evidence="3">
    <location>
        <begin position="41"/>
        <end position="65"/>
    </location>
</feature>
<dbReference type="EMBL" id="FRFD01000008">
    <property type="protein sequence ID" value="SHO50499.1"/>
    <property type="molecule type" value="Genomic_DNA"/>
</dbReference>
<dbReference type="AlphaFoldDB" id="A0A1M7YD44"/>
<dbReference type="GO" id="GO:0016020">
    <property type="term" value="C:membrane"/>
    <property type="evidence" value="ECO:0007669"/>
    <property type="project" value="InterPro"/>
</dbReference>
<name>A0A1M7YD44_9FIRM</name>
<keyword evidence="2 3" id="KW-1133">Transmembrane helix</keyword>
<feature type="transmembrane region" description="Helical" evidence="3">
    <location>
        <begin position="6"/>
        <end position="29"/>
    </location>
</feature>
<reference evidence="4 5" key="1">
    <citation type="submission" date="2016-12" db="EMBL/GenBank/DDBJ databases">
        <authorList>
            <person name="Song W.-J."/>
            <person name="Kurnit D.M."/>
        </authorList>
    </citation>
    <scope>NUCLEOTIDE SEQUENCE [LARGE SCALE GENOMIC DNA]</scope>
    <source>
        <strain evidence="4 5">DSM 12503</strain>
    </source>
</reference>
<evidence type="ECO:0000256" key="2">
    <source>
        <dbReference type="ARBA" id="ARBA00022989"/>
    </source>
</evidence>
<dbReference type="PANTHER" id="PTHR37815:SF3">
    <property type="entry name" value="UPF0397 PROTEIN SPR0429"/>
    <property type="match status" value="1"/>
</dbReference>
<protein>
    <submittedName>
        <fullName evidence="4">Uncharacterized membrane protein</fullName>
    </submittedName>
</protein>
<feature type="transmembrane region" description="Helical" evidence="3">
    <location>
        <begin position="107"/>
        <end position="128"/>
    </location>
</feature>
<dbReference type="PANTHER" id="PTHR37815">
    <property type="entry name" value="UPF0397 PROTEIN BC_2624-RELATED"/>
    <property type="match status" value="1"/>
</dbReference>
<evidence type="ECO:0000313" key="5">
    <source>
        <dbReference type="Proteomes" id="UP000184612"/>
    </source>
</evidence>